<sequence>MADSKPRYEFRTFAQEFGLVETRMRAWSPVDKIRESSEIYIVSRANNENNTKIRDGLMDIKVFIQEQKGLEQWNPRLKAEFPLKAATIKKEVFPAFGVPMPEFTRDTYTLPQFIEEVVRPHPDLTAVHVFKRRFGFTINDCLAEIAELLINGAAIKTAAVESTDLEAILEVKRRLGLTDYENVNYLVAIKRIIGMLPAPKDWTR</sequence>
<dbReference type="EMBL" id="QOQW01000031">
    <property type="protein sequence ID" value="RCK77884.1"/>
    <property type="molecule type" value="Genomic_DNA"/>
</dbReference>
<dbReference type="Proteomes" id="UP000252355">
    <property type="component" value="Unassembled WGS sequence"/>
</dbReference>
<dbReference type="AlphaFoldDB" id="A0A367ZIE7"/>
<evidence type="ECO:0000313" key="2">
    <source>
        <dbReference type="Proteomes" id="UP000252355"/>
    </source>
</evidence>
<gene>
    <name evidence="1" type="ORF">OZSIB_2043</name>
</gene>
<evidence type="ECO:0000313" key="1">
    <source>
        <dbReference type="EMBL" id="RCK77884.1"/>
    </source>
</evidence>
<protein>
    <submittedName>
        <fullName evidence="1">Uncharacterized protein</fullName>
    </submittedName>
</protein>
<name>A0A367ZIE7_9BACT</name>
<organism evidence="1 2">
    <name type="scientific">Candidatus Ozemobacter sibiricus</name>
    <dbReference type="NCBI Taxonomy" id="2268124"/>
    <lineage>
        <taxon>Bacteria</taxon>
        <taxon>Candidatus Ozemobacteria</taxon>
        <taxon>Candidatus Ozemobacterales</taxon>
        <taxon>Candidatus Ozemobacteraceae</taxon>
        <taxon>Candidatus Ozemobacter</taxon>
    </lineage>
</organism>
<proteinExistence type="predicted"/>
<accession>A0A367ZIE7</accession>
<comment type="caution">
    <text evidence="1">The sequence shown here is derived from an EMBL/GenBank/DDBJ whole genome shotgun (WGS) entry which is preliminary data.</text>
</comment>
<reference evidence="1 2" key="1">
    <citation type="submission" date="2018-05" db="EMBL/GenBank/DDBJ databases">
        <title>A metagenomic window into the 2 km-deep terrestrial subsurface aquifer revealed taxonomically and functionally diverse microbial community comprising novel uncultured bacterial lineages.</title>
        <authorList>
            <person name="Kadnikov V.V."/>
            <person name="Mardanov A.V."/>
            <person name="Beletsky A.V."/>
            <person name="Banks D."/>
            <person name="Pimenov N.V."/>
            <person name="Frank Y.A."/>
            <person name="Karnachuk O.V."/>
            <person name="Ravin N.V."/>
        </authorList>
    </citation>
    <scope>NUCLEOTIDE SEQUENCE [LARGE SCALE GENOMIC DNA]</scope>
    <source>
        <strain evidence="1">BY5</strain>
    </source>
</reference>